<evidence type="ECO:0000259" key="5">
    <source>
        <dbReference type="PROSITE" id="PS51371"/>
    </source>
</evidence>
<evidence type="ECO:0000256" key="4">
    <source>
        <dbReference type="SAM" id="MobiDB-lite"/>
    </source>
</evidence>
<dbReference type="Proteomes" id="UP000521872">
    <property type="component" value="Unassembled WGS sequence"/>
</dbReference>
<evidence type="ECO:0000256" key="2">
    <source>
        <dbReference type="ARBA" id="ARBA00023122"/>
    </source>
</evidence>
<evidence type="ECO:0000313" key="7">
    <source>
        <dbReference type="Proteomes" id="UP000521872"/>
    </source>
</evidence>
<dbReference type="SUPFAM" id="SSF54631">
    <property type="entry name" value="CBS-domain pair"/>
    <property type="match status" value="2"/>
</dbReference>
<feature type="region of interest" description="Disordered" evidence="4">
    <location>
        <begin position="388"/>
        <end position="443"/>
    </location>
</feature>
<dbReference type="PANTHER" id="PTHR13780:SF36">
    <property type="entry name" value="CBS DOMAIN-CONTAINING PROTEIN"/>
    <property type="match status" value="1"/>
</dbReference>
<keyword evidence="1" id="KW-0677">Repeat</keyword>
<feature type="domain" description="CBS" evidence="5">
    <location>
        <begin position="233"/>
        <end position="292"/>
    </location>
</feature>
<dbReference type="SMART" id="SM00116">
    <property type="entry name" value="CBS"/>
    <property type="match status" value="3"/>
</dbReference>
<keyword evidence="7" id="KW-1185">Reference proteome</keyword>
<dbReference type="GO" id="GO:0004865">
    <property type="term" value="F:protein serine/threonine phosphatase inhibitor activity"/>
    <property type="evidence" value="ECO:0007669"/>
    <property type="project" value="TreeGrafter"/>
</dbReference>
<evidence type="ECO:0000256" key="3">
    <source>
        <dbReference type="PROSITE-ProRule" id="PRU00703"/>
    </source>
</evidence>
<evidence type="ECO:0000256" key="1">
    <source>
        <dbReference type="ARBA" id="ARBA00022737"/>
    </source>
</evidence>
<gene>
    <name evidence="6" type="ORF">D9613_011536</name>
</gene>
<accession>A0A8H4QWR7</accession>
<dbReference type="Pfam" id="PF00571">
    <property type="entry name" value="CBS"/>
    <property type="match status" value="1"/>
</dbReference>
<dbReference type="EMBL" id="JAACJL010000018">
    <property type="protein sequence ID" value="KAF4618201.1"/>
    <property type="molecule type" value="Genomic_DNA"/>
</dbReference>
<dbReference type="Gene3D" id="3.10.580.10">
    <property type="entry name" value="CBS-domain"/>
    <property type="match status" value="1"/>
</dbReference>
<comment type="caution">
    <text evidence="6">The sequence shown here is derived from an EMBL/GenBank/DDBJ whole genome shotgun (WGS) entry which is preliminary data.</text>
</comment>
<dbReference type="AlphaFoldDB" id="A0A8H4QWR7"/>
<evidence type="ECO:0000313" key="6">
    <source>
        <dbReference type="EMBL" id="KAF4618201.1"/>
    </source>
</evidence>
<dbReference type="PANTHER" id="PTHR13780">
    <property type="entry name" value="AMP-ACTIVATED PROTEIN KINASE, GAMMA REGULATORY SUBUNIT"/>
    <property type="match status" value="1"/>
</dbReference>
<protein>
    <recommendedName>
        <fullName evidence="5">CBS domain-containing protein</fullName>
    </recommendedName>
</protein>
<proteinExistence type="predicted"/>
<dbReference type="GO" id="GO:0042149">
    <property type="term" value="P:cellular response to glucose starvation"/>
    <property type="evidence" value="ECO:0007669"/>
    <property type="project" value="TreeGrafter"/>
</dbReference>
<reference evidence="6 7" key="1">
    <citation type="submission" date="2019-12" db="EMBL/GenBank/DDBJ databases">
        <authorList>
            <person name="Floudas D."/>
            <person name="Bentzer J."/>
            <person name="Ahren D."/>
            <person name="Johansson T."/>
            <person name="Persson P."/>
            <person name="Tunlid A."/>
        </authorList>
    </citation>
    <scope>NUCLEOTIDE SEQUENCE [LARGE SCALE GENOMIC DNA]</scope>
    <source>
        <strain evidence="6 7">CBS 102.39</strain>
    </source>
</reference>
<organism evidence="6 7">
    <name type="scientific">Agrocybe pediades</name>
    <dbReference type="NCBI Taxonomy" id="84607"/>
    <lineage>
        <taxon>Eukaryota</taxon>
        <taxon>Fungi</taxon>
        <taxon>Dikarya</taxon>
        <taxon>Basidiomycota</taxon>
        <taxon>Agaricomycotina</taxon>
        <taxon>Agaricomycetes</taxon>
        <taxon>Agaricomycetidae</taxon>
        <taxon>Agaricales</taxon>
        <taxon>Agaricineae</taxon>
        <taxon>Strophariaceae</taxon>
        <taxon>Agrocybe</taxon>
    </lineage>
</organism>
<feature type="compositionally biased region" description="Low complexity" evidence="4">
    <location>
        <begin position="414"/>
        <end position="427"/>
    </location>
</feature>
<name>A0A8H4QWR7_9AGAR</name>
<sequence length="475" mass="51569">MSSSKRLSQSLSGSWKEVESYLQPLQTVVQPIDAESEDWLATWRTVFARDLIDTRIAPVDAETSVEDACELLLSEDVPCLAVRAQVAEEASENKSEALYQGLFDFADVNAFLTLAATRHTLPPEGLADQPRVNQIISAAKAGRVPVHLVSNLSDKNPMVILSHNATLISLLEVFSRGAHRTLIQSAVNPGEFIGMVSDRGLLSWFDSYARETKSFYKYISNPIQSLPLPSLNLHTSVVSATSSATILDAMKLMSEQGVSSIAVVEENSGILLSAVSVTDIGKMVVPSQSNQVLTTPLHYFISQIKEPEGSTDGADRYPVYSVLQSSLLSYTMEKLLATNAHRVFVTRESGPGSPSMSPSSHKSNITGIVSVVDILSLFAHAAKIPNIDPTQMQRHRRASSVSSQSSDKEQFLLNRSRSNSRTSTSRSPILVASSPPVTPLDLLDGTRNSIPVLDPLALQRKSSRRSVTSKKGPVI</sequence>
<dbReference type="InterPro" id="IPR050511">
    <property type="entry name" value="AMPK_gamma/SDS23_families"/>
</dbReference>
<dbReference type="InterPro" id="IPR000644">
    <property type="entry name" value="CBS_dom"/>
</dbReference>
<dbReference type="PROSITE" id="PS51371">
    <property type="entry name" value="CBS"/>
    <property type="match status" value="1"/>
</dbReference>
<dbReference type="InterPro" id="IPR046342">
    <property type="entry name" value="CBS_dom_sf"/>
</dbReference>
<keyword evidence="2 3" id="KW-0129">CBS domain</keyword>